<dbReference type="GO" id="GO:0006303">
    <property type="term" value="P:double-strand break repair via nonhomologous end joining"/>
    <property type="evidence" value="ECO:0007669"/>
    <property type="project" value="TreeGrafter"/>
</dbReference>
<evidence type="ECO:0000256" key="11">
    <source>
        <dbReference type="ARBA" id="ARBA00039759"/>
    </source>
</evidence>
<dbReference type="GO" id="GO:0004519">
    <property type="term" value="F:endonuclease activity"/>
    <property type="evidence" value="ECO:0007669"/>
    <property type="project" value="UniProtKB-KW"/>
</dbReference>
<dbReference type="EMBL" id="JAZGQO010000010">
    <property type="protein sequence ID" value="KAK6176689.1"/>
    <property type="molecule type" value="Genomic_DNA"/>
</dbReference>
<evidence type="ECO:0000256" key="5">
    <source>
        <dbReference type="ARBA" id="ARBA00022763"/>
    </source>
</evidence>
<feature type="region of interest" description="Disordered" evidence="13">
    <location>
        <begin position="628"/>
        <end position="659"/>
    </location>
</feature>
<evidence type="ECO:0000256" key="4">
    <source>
        <dbReference type="ARBA" id="ARBA00022759"/>
    </source>
</evidence>
<dbReference type="AlphaFoldDB" id="A0AAN8JL40"/>
<comment type="subcellular location">
    <subcellularLocation>
        <location evidence="1">Nucleus</location>
    </subcellularLocation>
</comment>
<feature type="region of interest" description="Disordered" evidence="13">
    <location>
        <begin position="683"/>
        <end position="715"/>
    </location>
</feature>
<comment type="caution">
    <text evidence="15">The sequence shown here is derived from an EMBL/GenBank/DDBJ whole genome shotgun (WGS) entry which is preliminary data.</text>
</comment>
<dbReference type="SUPFAM" id="SSF56281">
    <property type="entry name" value="Metallo-hydrolase/oxidoreductase"/>
    <property type="match status" value="1"/>
</dbReference>
<feature type="region of interest" description="Disordered" evidence="13">
    <location>
        <begin position="806"/>
        <end position="839"/>
    </location>
</feature>
<evidence type="ECO:0000256" key="6">
    <source>
        <dbReference type="ARBA" id="ARBA00022801"/>
    </source>
</evidence>
<keyword evidence="7" id="KW-0269">Exonuclease</keyword>
<feature type="compositionally biased region" description="Polar residues" evidence="13">
    <location>
        <begin position="456"/>
        <end position="465"/>
    </location>
</feature>
<dbReference type="InterPro" id="IPR036866">
    <property type="entry name" value="RibonucZ/Hydroxyglut_hydro"/>
</dbReference>
<feature type="compositionally biased region" description="Polar residues" evidence="13">
    <location>
        <begin position="628"/>
        <end position="644"/>
    </location>
</feature>
<evidence type="ECO:0000313" key="15">
    <source>
        <dbReference type="EMBL" id="KAK6176689.1"/>
    </source>
</evidence>
<reference evidence="15 16" key="1">
    <citation type="submission" date="2024-01" db="EMBL/GenBank/DDBJ databases">
        <title>The genome of the rayed Mediterranean limpet Patella caerulea (Linnaeus, 1758).</title>
        <authorList>
            <person name="Anh-Thu Weber A."/>
            <person name="Halstead-Nussloch G."/>
        </authorList>
    </citation>
    <scope>NUCLEOTIDE SEQUENCE [LARGE SCALE GENOMIC DNA]</scope>
    <source>
        <strain evidence="15">AATW-2023a</strain>
        <tissue evidence="15">Whole specimen</tissue>
    </source>
</reference>
<dbReference type="Pfam" id="PF07522">
    <property type="entry name" value="DRMBL"/>
    <property type="match status" value="1"/>
</dbReference>
<dbReference type="GO" id="GO:0006310">
    <property type="term" value="P:DNA recombination"/>
    <property type="evidence" value="ECO:0007669"/>
    <property type="project" value="UniProtKB-KW"/>
</dbReference>
<dbReference type="GO" id="GO:0035312">
    <property type="term" value="F:5'-3' DNA exonuclease activity"/>
    <property type="evidence" value="ECO:0007669"/>
    <property type="project" value="TreeGrafter"/>
</dbReference>
<name>A0AAN8JL40_PATCE</name>
<keyword evidence="16" id="KW-1185">Reference proteome</keyword>
<protein>
    <recommendedName>
        <fullName evidence="11">Protein artemis</fullName>
    </recommendedName>
    <alternativeName>
        <fullName evidence="12">DNA cross-link repair 1C protein</fullName>
    </alternativeName>
</protein>
<dbReference type="InterPro" id="IPR011084">
    <property type="entry name" value="DRMBL"/>
</dbReference>
<dbReference type="GO" id="GO:0036297">
    <property type="term" value="P:interstrand cross-link repair"/>
    <property type="evidence" value="ECO:0007669"/>
    <property type="project" value="TreeGrafter"/>
</dbReference>
<evidence type="ECO:0000256" key="3">
    <source>
        <dbReference type="ARBA" id="ARBA00022722"/>
    </source>
</evidence>
<dbReference type="GO" id="GO:0005634">
    <property type="term" value="C:nucleus"/>
    <property type="evidence" value="ECO:0007669"/>
    <property type="project" value="UniProtKB-SubCell"/>
</dbReference>
<evidence type="ECO:0000256" key="1">
    <source>
        <dbReference type="ARBA" id="ARBA00004123"/>
    </source>
</evidence>
<keyword evidence="3" id="KW-0540">Nuclease</keyword>
<evidence type="ECO:0000256" key="8">
    <source>
        <dbReference type="ARBA" id="ARBA00023172"/>
    </source>
</evidence>
<proteinExistence type="inferred from homology"/>
<dbReference type="Gene3D" id="3.60.15.10">
    <property type="entry name" value="Ribonuclease Z/Hydroxyacylglutathione hydrolase-like"/>
    <property type="match status" value="1"/>
</dbReference>
<sequence>MSTFCGRMKEYRQVSIDRFDKDNLYSTVYFLSHCHRDHMVGLNSTAFINRILTNPNIYLYMSDVSKVILMGDNTYDFKPLEPQIRILEKSTNTVTIPCNTLDGKPKLVSVTPLPAGHCPGSVMFLFEGDEGTVLYTGDFRWEKNHAANMPALRNELGVKHIKSLYIDTTFCTPSACHFPSRAQCVDVTVRLVEEWLNRSKSHFVYVASPTNYGHEHLQVQIYKHTKHQIHASDWKYSMYSQIQDLADAFTTDPNTRIHACGIKRTHHSKSRLPCGHLFDTEDEELKLLVIRPSTMWFTMSTVRSEKLVEEPMKWYQPHRVCYSFHSSFSEIKDLVSYLNPDAVYPNVIPAQEPDEQMVQARLNSFLRTEDKLLSGDDNARPLGNLKRKKAVTTKLSSSLSDNEDLVFDSPVKSKRLKTMCKVAETPEKMATPNFSSLTDFQASQLISPAKSDQSHADSSYQGSDESGSEMDLFSSPTKELNDEEVISSWQEGEALRLYISSDEESEEEEIGTELDCESSNQVKNTCRVHKENIDIEKQVQLHGMNQNSLSNEERGSIESGVEYVLDKVLSSIEEISSLKENLTSDLQTLDPQIKTYSVEQMNNEISDRQNGSFDLFDDDEDIRYNVKASTSKQVNNMENGTELTDNSKNDVRHSSSNQIDSNIDKIKFSVKTDNQNVSQGIEITEKTHPQNHCFEKSEDDNHPSSSKAADKSQESFKIKDKLSIQKEKFELKDIEPNAVSNNSIFDIFHDHTGQGINVERFVNTKDKFATNFVALRPIKTDSLFGNQTLQNNDGSELIVISDDESSQSSIIVESDDNGDQSDTSLESYDQNNAESYKSSRSCSRSPSILKISETSCVKGITHVAVESDSDITLPPSQNSFNQSLLNGADMGSISQSDSSDSEVEILYEDKINGKGSNRTVLKYASPVIRHHKKSLTDCQLIDNDDDDDDVIDLTEDSQRY</sequence>
<dbReference type="Gene3D" id="3.40.50.12650">
    <property type="match status" value="1"/>
</dbReference>
<keyword evidence="9" id="KW-0234">DNA repair</keyword>
<keyword evidence="10" id="KW-0539">Nucleus</keyword>
<accession>A0AAN8JL40</accession>
<feature type="region of interest" description="Disordered" evidence="13">
    <location>
        <begin position="446"/>
        <end position="485"/>
    </location>
</feature>
<evidence type="ECO:0000256" key="7">
    <source>
        <dbReference type="ARBA" id="ARBA00022839"/>
    </source>
</evidence>
<dbReference type="PANTHER" id="PTHR23240:SF8">
    <property type="entry name" value="PROTEIN ARTEMIS"/>
    <property type="match status" value="1"/>
</dbReference>
<keyword evidence="5" id="KW-0227">DNA damage</keyword>
<dbReference type="PANTHER" id="PTHR23240">
    <property type="entry name" value="DNA CROSS-LINK REPAIR PROTEIN PSO2/SNM1-RELATED"/>
    <property type="match status" value="1"/>
</dbReference>
<dbReference type="GO" id="GO:0000723">
    <property type="term" value="P:telomere maintenance"/>
    <property type="evidence" value="ECO:0007669"/>
    <property type="project" value="TreeGrafter"/>
</dbReference>
<keyword evidence="6" id="KW-0378">Hydrolase</keyword>
<gene>
    <name evidence="15" type="ORF">SNE40_014940</name>
</gene>
<evidence type="ECO:0000256" key="12">
    <source>
        <dbReference type="ARBA" id="ARBA00042677"/>
    </source>
</evidence>
<keyword evidence="4" id="KW-0255">Endonuclease</keyword>
<evidence type="ECO:0000256" key="10">
    <source>
        <dbReference type="ARBA" id="ARBA00023242"/>
    </source>
</evidence>
<evidence type="ECO:0000259" key="14">
    <source>
        <dbReference type="Pfam" id="PF07522"/>
    </source>
</evidence>
<keyword evidence="8" id="KW-0233">DNA recombination</keyword>
<evidence type="ECO:0000313" key="16">
    <source>
        <dbReference type="Proteomes" id="UP001347796"/>
    </source>
</evidence>
<evidence type="ECO:0000256" key="13">
    <source>
        <dbReference type="SAM" id="MobiDB-lite"/>
    </source>
</evidence>
<dbReference type="Proteomes" id="UP001347796">
    <property type="component" value="Unassembled WGS sequence"/>
</dbReference>
<feature type="compositionally biased region" description="Polar residues" evidence="13">
    <location>
        <begin position="820"/>
        <end position="834"/>
    </location>
</feature>
<organism evidence="15 16">
    <name type="scientific">Patella caerulea</name>
    <name type="common">Rayed Mediterranean limpet</name>
    <dbReference type="NCBI Taxonomy" id="87958"/>
    <lineage>
        <taxon>Eukaryota</taxon>
        <taxon>Metazoa</taxon>
        <taxon>Spiralia</taxon>
        <taxon>Lophotrochozoa</taxon>
        <taxon>Mollusca</taxon>
        <taxon>Gastropoda</taxon>
        <taxon>Patellogastropoda</taxon>
        <taxon>Patelloidea</taxon>
        <taxon>Patellidae</taxon>
        <taxon>Patella</taxon>
    </lineage>
</organism>
<comment type="similarity">
    <text evidence="2">Belongs to the DNA repair metallo-beta-lactamase (DRMBL) family.</text>
</comment>
<evidence type="ECO:0000256" key="2">
    <source>
        <dbReference type="ARBA" id="ARBA00010304"/>
    </source>
</evidence>
<evidence type="ECO:0000256" key="9">
    <source>
        <dbReference type="ARBA" id="ARBA00023204"/>
    </source>
</evidence>
<feature type="domain" description="DNA repair metallo-beta-lactamase" evidence="14">
    <location>
        <begin position="245"/>
        <end position="349"/>
    </location>
</feature>
<dbReference type="GO" id="GO:0003684">
    <property type="term" value="F:damaged DNA binding"/>
    <property type="evidence" value="ECO:0007669"/>
    <property type="project" value="TreeGrafter"/>
</dbReference>